<keyword evidence="5" id="KW-1185">Reference proteome</keyword>
<feature type="transmembrane region" description="Helical" evidence="2">
    <location>
        <begin position="1116"/>
        <end position="1136"/>
    </location>
</feature>
<evidence type="ECO:0000259" key="3">
    <source>
        <dbReference type="Pfam" id="PF13962"/>
    </source>
</evidence>
<feature type="transmembrane region" description="Helical" evidence="2">
    <location>
        <begin position="318"/>
        <end position="338"/>
    </location>
</feature>
<feature type="compositionally biased region" description="Polar residues" evidence="1">
    <location>
        <begin position="915"/>
        <end position="938"/>
    </location>
</feature>
<dbReference type="GO" id="GO:0016020">
    <property type="term" value="C:membrane"/>
    <property type="evidence" value="ECO:0007669"/>
    <property type="project" value="TreeGrafter"/>
</dbReference>
<dbReference type="HOGENOM" id="CLU_237474_0_0_1"/>
<feature type="transmembrane region" description="Helical" evidence="2">
    <location>
        <begin position="1011"/>
        <end position="1032"/>
    </location>
</feature>
<feature type="transmembrane region" description="Helical" evidence="2">
    <location>
        <begin position="196"/>
        <end position="215"/>
    </location>
</feature>
<feature type="transmembrane region" description="Helical" evidence="2">
    <location>
        <begin position="285"/>
        <end position="306"/>
    </location>
</feature>
<feature type="transmembrane region" description="Helical" evidence="2">
    <location>
        <begin position="1615"/>
        <end position="1632"/>
    </location>
</feature>
<evidence type="ECO:0000256" key="2">
    <source>
        <dbReference type="SAM" id="Phobius"/>
    </source>
</evidence>
<feature type="compositionally biased region" description="Polar residues" evidence="1">
    <location>
        <begin position="44"/>
        <end position="67"/>
    </location>
</feature>
<reference evidence="4" key="1">
    <citation type="submission" date="2015-04" db="UniProtKB">
        <authorList>
            <consortium name="EnsemblPlants"/>
        </authorList>
    </citation>
    <scope>IDENTIFICATION</scope>
</reference>
<evidence type="ECO:0000256" key="1">
    <source>
        <dbReference type="SAM" id="MobiDB-lite"/>
    </source>
</evidence>
<feature type="transmembrane region" description="Helical" evidence="2">
    <location>
        <begin position="1660"/>
        <end position="1680"/>
    </location>
</feature>
<dbReference type="InterPro" id="IPR026961">
    <property type="entry name" value="PGG_dom"/>
</dbReference>
<feature type="transmembrane region" description="Helical" evidence="2">
    <location>
        <begin position="1386"/>
        <end position="1410"/>
    </location>
</feature>
<feature type="domain" description="PGG" evidence="3">
    <location>
        <begin position="736"/>
        <end position="847"/>
    </location>
</feature>
<feature type="domain" description="PGG" evidence="3">
    <location>
        <begin position="1275"/>
        <end position="1384"/>
    </location>
</feature>
<feature type="transmembrane region" description="Helical" evidence="2">
    <location>
        <begin position="1156"/>
        <end position="1177"/>
    </location>
</feature>
<feature type="transmembrane region" description="Helical" evidence="2">
    <location>
        <begin position="245"/>
        <end position="265"/>
    </location>
</feature>
<feature type="transmembrane region" description="Helical" evidence="2">
    <location>
        <begin position="1282"/>
        <end position="1299"/>
    </location>
</feature>
<name>A0A0E0LAL5_ORYPU</name>
<dbReference type="EnsemblPlants" id="OPUNC06G10970.1">
    <property type="protein sequence ID" value="OPUNC06G10970.1"/>
    <property type="gene ID" value="OPUNC06G10970"/>
</dbReference>
<feature type="transmembrane region" description="Helical" evidence="2">
    <location>
        <begin position="821"/>
        <end position="842"/>
    </location>
</feature>
<dbReference type="Pfam" id="PF13962">
    <property type="entry name" value="PGG"/>
    <property type="match status" value="10"/>
</dbReference>
<feature type="transmembrane region" description="Helical" evidence="2">
    <location>
        <begin position="344"/>
        <end position="366"/>
    </location>
</feature>
<feature type="transmembrane region" description="Helical" evidence="2">
    <location>
        <begin position="1067"/>
        <end position="1086"/>
    </location>
</feature>
<feature type="transmembrane region" description="Helical" evidence="2">
    <location>
        <begin position="461"/>
        <end position="478"/>
    </location>
</feature>
<feature type="transmembrane region" description="Helical" evidence="2">
    <location>
        <begin position="1215"/>
        <end position="1237"/>
    </location>
</feature>
<feature type="transmembrane region" description="Helical" evidence="2">
    <location>
        <begin position="1039"/>
        <end position="1061"/>
    </location>
</feature>
<dbReference type="Proteomes" id="UP000026962">
    <property type="component" value="Chromosome 6"/>
</dbReference>
<feature type="transmembrane region" description="Helical" evidence="2">
    <location>
        <begin position="1692"/>
        <end position="1713"/>
    </location>
</feature>
<evidence type="ECO:0000313" key="5">
    <source>
        <dbReference type="Proteomes" id="UP000026962"/>
    </source>
</evidence>
<protein>
    <recommendedName>
        <fullName evidence="3">PGG domain-containing protein</fullName>
    </recommendedName>
</protein>
<dbReference type="PANTHER" id="PTHR24177:SF223">
    <property type="entry name" value="OS06G0293500 PROTEIN"/>
    <property type="match status" value="1"/>
</dbReference>
<feature type="domain" description="PGG" evidence="3">
    <location>
        <begin position="1422"/>
        <end position="1535"/>
    </location>
</feature>
<feature type="domain" description="PGG" evidence="3">
    <location>
        <begin position="1111"/>
        <end position="1210"/>
    </location>
</feature>
<feature type="region of interest" description="Disordered" evidence="1">
    <location>
        <begin position="373"/>
        <end position="403"/>
    </location>
</feature>
<dbReference type="PANTHER" id="PTHR24177">
    <property type="entry name" value="CASKIN"/>
    <property type="match status" value="1"/>
</dbReference>
<feature type="domain" description="PGG" evidence="3">
    <location>
        <begin position="1607"/>
        <end position="1718"/>
    </location>
</feature>
<accession>A0A0E0LAL5</accession>
<feature type="transmembrane region" description="Helical" evidence="2">
    <location>
        <begin position="744"/>
        <end position="761"/>
    </location>
</feature>
<feature type="region of interest" description="Disordered" evidence="1">
    <location>
        <begin position="915"/>
        <end position="941"/>
    </location>
</feature>
<feature type="transmembrane region" description="Helical" evidence="2">
    <location>
        <begin position="951"/>
        <end position="969"/>
    </location>
</feature>
<feature type="transmembrane region" description="Helical" evidence="2">
    <location>
        <begin position="168"/>
        <end position="190"/>
    </location>
</feature>
<feature type="transmembrane region" description="Helical" evidence="2">
    <location>
        <begin position="641"/>
        <end position="658"/>
    </location>
</feature>
<feature type="transmembrane region" description="Helical" evidence="2">
    <location>
        <begin position="1361"/>
        <end position="1380"/>
    </location>
</feature>
<feature type="transmembrane region" description="Helical" evidence="2">
    <location>
        <begin position="789"/>
        <end position="809"/>
    </location>
</feature>
<feature type="transmembrane region" description="Helical" evidence="2">
    <location>
        <begin position="515"/>
        <end position="539"/>
    </location>
</feature>
<sequence>MSLEKLDSPTPRYISVHTLWWQSTNSRHHKNSVRARLHCKHQEATASTKMASPETGTTPSATADQQQPKPPSWEYQLREYLLLLSSVVAIATYSAGLAPPGGVRQEDHDVAGGGGQYKAGDPILQDIAAAGSAAHARYLAFYYCNATAFAASLVVNLLLLVLKEASTVGLATLRTVMVLDVLALMAAYAAGSCRDLLSTVFVSTLVVGLSAYLAIKIIYQTRRNSSATTTTAPAGDDDDNELRKVLMLLATFATEITYTAGLSPPGGFQDDGDPTLRSAGQSKRLMAFFYCNTAAFVASLSIVVPLLSSRLQRMYLELYPPILVALLGLMGAYTAGSSRDLRTIAYVVALVAAVLAYILLVMAIALKKKHDVDLPGGEKDSETASPRNEKMGQLEGEKGSKNNELMKDNDFVLLLATLAASITYQAGLDPPGGVWSMDDELYGHKAGDPILLSTHAKRYKAFFYCNSTAFAASLVVILMVQSSKIVKGKALVIATMILDLFGLIGAYAAGSCRDVSTSIYVIALAGAVLVYVVIHVVFWPDNCYVSNQKDKVLEKRRERLLLLAILVATIAYQAGLTPPGGFWDKDDAESGHRAGVPVLLDNYPRRYHAFFYCNATAFMASVALIILLVNPKLYNLGIRCYALYVCMMVGLFGLMGAYAAGSARRVQTSIYVFVLVGVVIAFLLVQLVYFNIRAVWKQLLVFLNIKKEPATSNSDSAIIIRGSSSGSEQHTASNTEEESKKKEYLMTLAILAASVTYQAGLNPPGSVWQDGRNMGNPVMRDSNHHRYNAFFYCNSTSFMASIIVIILLLQQYQKKHIYAGFLLYAMNMVIVVDLLGLLGAYAAGSCRDWETSGYVIALAVVVLASIMIHFTLWYYNGRSKGRVVEVEEISTLPSTNSRHHKNSVRARLHCKHQEATASTKMASPETGTTPSATADQQQPKPPSWEYQLREYLLLLSSVVAIATYSAGLAPPGGVRQEDHDVAGGGGQYKAGDPILQDIAAAGSAAHARYLAFYYCNATAFAASLVVNLLLLVLKEASTVGLATLRTVMVLDVLALMAAYAAGSCRDLLSTVFVSTLVVGLSAYLAIKIIYQTRRNSSATTTTAPAGDDDDNELRKVLMLLATFATEITYTAGLSPPGGFQDDGDPTLRSAGQSKRLMAFFYCNTAAFVASLSIVVPLLSSRLQRMYLELYPPILVALLGLMGAYTAGSSRDLRTIAYVVALVAAVLAYILLVMAIALKKKHDVDLPGGEKDSETASPRNEKMGQLEGEKGSKNNELMKDNDFVLLLATLAASITYQAGLDPPGGVWSMDDELYGHKAGDPILLSTHAKRYKAFFYCNSTAFAASLVVILMVQSSKIVKGKALVIATMILDLFGLIGAYAAGSCRDVSTSIYVIALAGAVLVYVVIHVVFWPDNCYVSNQKDKVLEKRRERLLLLAILVATIAYQAGLTPPGGFWDKDDAESGHRAGVPVLLDNYPRRYHAFFYCNATAFMASVALIILLVNPKLYNLGIRCYALYVCMMVGLFGLMGAYAAGSARRVQTSIYVFVLVGVVIAFLLVQLVYFNIRAVWKQLLVFLNIKKEPATSNSDSAIIIRGSSSGSEQHTASNTEEESKKKEYLMTLAILAASVTYQAGLNPPGSVWQDGRNMGNPVMRDSNHHRYNAFFYCNSTSFMASIIVIILLLQQYQKKHIYAGFLLYAMNMVIVVDLLGLLGAYAAGSCRDWETSGYVIALAVVVLASIMIHFTLWYYNGRSKGRVVEVEEISTLPVNHS</sequence>
<feature type="transmembrane region" description="Helical" evidence="2">
    <location>
        <begin position="1480"/>
        <end position="1500"/>
    </location>
</feature>
<feature type="domain" description="PGG" evidence="3">
    <location>
        <begin position="944"/>
        <end position="1065"/>
    </location>
</feature>
<feature type="domain" description="PGG" evidence="3">
    <location>
        <begin position="73"/>
        <end position="194"/>
    </location>
</feature>
<feature type="transmembrane region" description="Helical" evidence="2">
    <location>
        <begin position="490"/>
        <end position="509"/>
    </location>
</feature>
<feature type="region of interest" description="Disordered" evidence="1">
    <location>
        <begin position="43"/>
        <end position="70"/>
    </location>
</feature>
<feature type="transmembrane region" description="Helical" evidence="2">
    <location>
        <begin position="854"/>
        <end position="875"/>
    </location>
</feature>
<feature type="transmembrane region" description="Helical" evidence="2">
    <location>
        <begin position="670"/>
        <end position="690"/>
    </location>
</feature>
<feature type="transmembrane region" description="Helical" evidence="2">
    <location>
        <begin position="411"/>
        <end position="428"/>
    </location>
</feature>
<feature type="transmembrane region" description="Helical" evidence="2">
    <location>
        <begin position="609"/>
        <end position="629"/>
    </location>
</feature>
<organism evidence="4">
    <name type="scientific">Oryza punctata</name>
    <name type="common">Red rice</name>
    <dbReference type="NCBI Taxonomy" id="4537"/>
    <lineage>
        <taxon>Eukaryota</taxon>
        <taxon>Viridiplantae</taxon>
        <taxon>Streptophyta</taxon>
        <taxon>Embryophyta</taxon>
        <taxon>Tracheophyta</taxon>
        <taxon>Spermatophyta</taxon>
        <taxon>Magnoliopsida</taxon>
        <taxon>Liliopsida</taxon>
        <taxon>Poales</taxon>
        <taxon>Poaceae</taxon>
        <taxon>BOP clade</taxon>
        <taxon>Oryzoideae</taxon>
        <taxon>Oryzeae</taxon>
        <taxon>Oryzinae</taxon>
        <taxon>Oryza</taxon>
    </lineage>
</organism>
<proteinExistence type="predicted"/>
<feature type="region of interest" description="Disordered" evidence="1">
    <location>
        <begin position="1244"/>
        <end position="1274"/>
    </location>
</feature>
<feature type="domain" description="PGG" evidence="3">
    <location>
        <begin position="404"/>
        <end position="513"/>
    </location>
</feature>
<feature type="domain" description="PGG" evidence="3">
    <location>
        <begin position="240"/>
        <end position="339"/>
    </location>
</feature>
<feature type="transmembrane region" description="Helical" evidence="2">
    <location>
        <begin position="1725"/>
        <end position="1746"/>
    </location>
</feature>
<feature type="transmembrane region" description="Helical" evidence="2">
    <location>
        <begin position="1189"/>
        <end position="1209"/>
    </location>
</feature>
<dbReference type="OMA" id="ASIMIHF"/>
<keyword evidence="2" id="KW-0472">Membrane</keyword>
<feature type="transmembrane region" description="Helical" evidence="2">
    <location>
        <begin position="1431"/>
        <end position="1447"/>
    </location>
</feature>
<keyword evidence="2" id="KW-1133">Transmembrane helix</keyword>
<feature type="transmembrane region" description="Helical" evidence="2">
    <location>
        <begin position="1332"/>
        <end position="1349"/>
    </location>
</feature>
<feature type="transmembrane region" description="Helical" evidence="2">
    <location>
        <begin position="1512"/>
        <end position="1529"/>
    </location>
</feature>
<dbReference type="STRING" id="4537.A0A0E0LAL5"/>
<feature type="transmembrane region" description="Helical" evidence="2">
    <location>
        <begin position="140"/>
        <end position="161"/>
    </location>
</feature>
<reference evidence="4" key="2">
    <citation type="submission" date="2018-05" db="EMBL/GenBank/DDBJ databases">
        <title>OpunRS2 (Oryza punctata Reference Sequence Version 2).</title>
        <authorList>
            <person name="Zhang J."/>
            <person name="Kudrna D."/>
            <person name="Lee S."/>
            <person name="Talag J."/>
            <person name="Welchert J."/>
            <person name="Wing R.A."/>
        </authorList>
    </citation>
    <scope>NUCLEOTIDE SEQUENCE [LARGE SCALE GENOMIC DNA]</scope>
</reference>
<evidence type="ECO:0000313" key="4">
    <source>
        <dbReference type="EnsemblPlants" id="OPUNC06G10970.1"/>
    </source>
</evidence>
<feature type="transmembrane region" description="Helical" evidence="2">
    <location>
        <begin position="80"/>
        <end position="98"/>
    </location>
</feature>
<feature type="domain" description="PGG" evidence="3">
    <location>
        <begin position="551"/>
        <end position="664"/>
    </location>
</feature>
<dbReference type="Gramene" id="OPUNC06G10970.1">
    <property type="protein sequence ID" value="OPUNC06G10970.1"/>
    <property type="gene ID" value="OPUNC06G10970"/>
</dbReference>
<dbReference type="eggNOG" id="ENOG502SDFW">
    <property type="taxonomic scope" value="Eukaryota"/>
</dbReference>
<feature type="transmembrane region" description="Helical" evidence="2">
    <location>
        <begin position="1541"/>
        <end position="1561"/>
    </location>
</feature>
<keyword evidence="2" id="KW-0812">Transmembrane</keyword>
<feature type="transmembrane region" description="Helical" evidence="2">
    <location>
        <begin position="560"/>
        <end position="576"/>
    </location>
</feature>